<name>A0A9N9MRH9_9CUCU</name>
<reference evidence="1" key="1">
    <citation type="submission" date="2022-01" db="EMBL/GenBank/DDBJ databases">
        <authorList>
            <person name="King R."/>
        </authorList>
    </citation>
    <scope>NUCLEOTIDE SEQUENCE</scope>
</reference>
<dbReference type="EMBL" id="OU892280">
    <property type="protein sequence ID" value="CAG9768259.1"/>
    <property type="molecule type" value="Genomic_DNA"/>
</dbReference>
<proteinExistence type="predicted"/>
<dbReference type="Proteomes" id="UP001152799">
    <property type="component" value="Chromosome 4"/>
</dbReference>
<keyword evidence="2" id="KW-1185">Reference proteome</keyword>
<evidence type="ECO:0000313" key="2">
    <source>
        <dbReference type="Proteomes" id="UP001152799"/>
    </source>
</evidence>
<accession>A0A9N9MRH9</accession>
<organism evidence="1 2">
    <name type="scientific">Ceutorhynchus assimilis</name>
    <name type="common">cabbage seed weevil</name>
    <dbReference type="NCBI Taxonomy" id="467358"/>
    <lineage>
        <taxon>Eukaryota</taxon>
        <taxon>Metazoa</taxon>
        <taxon>Ecdysozoa</taxon>
        <taxon>Arthropoda</taxon>
        <taxon>Hexapoda</taxon>
        <taxon>Insecta</taxon>
        <taxon>Pterygota</taxon>
        <taxon>Neoptera</taxon>
        <taxon>Endopterygota</taxon>
        <taxon>Coleoptera</taxon>
        <taxon>Polyphaga</taxon>
        <taxon>Cucujiformia</taxon>
        <taxon>Curculionidae</taxon>
        <taxon>Ceutorhynchinae</taxon>
        <taxon>Ceutorhynchus</taxon>
    </lineage>
</organism>
<evidence type="ECO:0000313" key="1">
    <source>
        <dbReference type="EMBL" id="CAG9768259.1"/>
    </source>
</evidence>
<protein>
    <submittedName>
        <fullName evidence="1">Uncharacterized protein</fullName>
    </submittedName>
</protein>
<gene>
    <name evidence="1" type="ORF">CEUTPL_LOCUS8806</name>
</gene>
<dbReference type="AlphaFoldDB" id="A0A9N9MRH9"/>
<sequence>MYEPENLESEPEQDEVLADIAQKLVLALGIIIPLRPSVQSAAIWSVLTRKTYFQTR</sequence>